<dbReference type="InterPro" id="IPR032675">
    <property type="entry name" value="LRR_dom_sf"/>
</dbReference>
<evidence type="ECO:0000313" key="2">
    <source>
        <dbReference type="EMBL" id="KAL1865075.1"/>
    </source>
</evidence>
<gene>
    <name evidence="2" type="ORF">Plec18167_009544</name>
</gene>
<reference evidence="2 3" key="1">
    <citation type="journal article" date="2024" name="IMA Fungus">
        <title>IMA Genome - F19 : A genome assembly and annotation guide to empower mycologists, including annotated draft genome sequences of Ceratocystis pirilliformis, Diaporthe australafricana, Fusarium ophioides, Paecilomyces lecythidis, and Sporothrix stenoceras.</title>
        <authorList>
            <person name="Aylward J."/>
            <person name="Wilson A.M."/>
            <person name="Visagie C.M."/>
            <person name="Spraker J."/>
            <person name="Barnes I."/>
            <person name="Buitendag C."/>
            <person name="Ceriani C."/>
            <person name="Del Mar Angel L."/>
            <person name="du Plessis D."/>
            <person name="Fuchs T."/>
            <person name="Gasser K."/>
            <person name="Kramer D."/>
            <person name="Li W."/>
            <person name="Munsamy K."/>
            <person name="Piso A."/>
            <person name="Price J.L."/>
            <person name="Sonnekus B."/>
            <person name="Thomas C."/>
            <person name="van der Nest A."/>
            <person name="van Dijk A."/>
            <person name="van Heerden A."/>
            <person name="van Vuuren N."/>
            <person name="Yilmaz N."/>
            <person name="Duong T.A."/>
            <person name="van der Merwe N.A."/>
            <person name="Wingfield M.J."/>
            <person name="Wingfield B.D."/>
        </authorList>
    </citation>
    <scope>NUCLEOTIDE SEQUENCE [LARGE SCALE GENOMIC DNA]</scope>
    <source>
        <strain evidence="2 3">CMW 18167</strain>
    </source>
</reference>
<protein>
    <recommendedName>
        <fullName evidence="1">F-box domain-containing protein</fullName>
    </recommendedName>
</protein>
<dbReference type="Pfam" id="PF12937">
    <property type="entry name" value="F-box-like"/>
    <property type="match status" value="1"/>
</dbReference>
<dbReference type="Proteomes" id="UP001583193">
    <property type="component" value="Unassembled WGS sequence"/>
</dbReference>
<dbReference type="SUPFAM" id="SSF81383">
    <property type="entry name" value="F-box domain"/>
    <property type="match status" value="1"/>
</dbReference>
<dbReference type="InterPro" id="IPR036047">
    <property type="entry name" value="F-box-like_dom_sf"/>
</dbReference>
<dbReference type="SUPFAM" id="SSF52047">
    <property type="entry name" value="RNI-like"/>
    <property type="match status" value="1"/>
</dbReference>
<proteinExistence type="predicted"/>
<sequence length="387" mass="42874">MKSPPHVAQGIYLPTEIVIQIVSFVASDNARRQQDLYACCLVSRQWYSAAVPLLYEKPQLDNGLTFSLFARTVCPPISARPSKIKLGSLVRRLDMSWQVHESTHSLTARLLGRVKENLEVFIAPAAAFAINCLASLSKCSNLRYLDLYLVRESIPFTSLKKSLSNLGKLTTVRLPRSTSLNVTDSANIKWPSHLQRLQLSGSFPTSSIGPFSWPDRLTSLTLRSCEDLSVGPMTSLLSSPQLARSLKRLTVLENRGLQIASINAIPIFLPQLKFLSVPGGMVDNSFFEMLVEMSTPIALEVLEFGPCDSDGLDFSYWTLIDALDRGLANLRSVGFHVKWCTEDRIIEDERIEQALEARHRISATNGHAAAEAEAEADADTDVGVYYT</sequence>
<dbReference type="Gene3D" id="3.80.10.10">
    <property type="entry name" value="Ribonuclease Inhibitor"/>
    <property type="match status" value="1"/>
</dbReference>
<dbReference type="InterPro" id="IPR001810">
    <property type="entry name" value="F-box_dom"/>
</dbReference>
<organism evidence="2 3">
    <name type="scientific">Paecilomyces lecythidis</name>
    <dbReference type="NCBI Taxonomy" id="3004212"/>
    <lineage>
        <taxon>Eukaryota</taxon>
        <taxon>Fungi</taxon>
        <taxon>Dikarya</taxon>
        <taxon>Ascomycota</taxon>
        <taxon>Pezizomycotina</taxon>
        <taxon>Eurotiomycetes</taxon>
        <taxon>Eurotiomycetidae</taxon>
        <taxon>Eurotiales</taxon>
        <taxon>Thermoascaceae</taxon>
        <taxon>Paecilomyces</taxon>
    </lineage>
</organism>
<dbReference type="EMBL" id="JAVDPF010000065">
    <property type="protein sequence ID" value="KAL1865075.1"/>
    <property type="molecule type" value="Genomic_DNA"/>
</dbReference>
<accession>A0ABR3WN47</accession>
<comment type="caution">
    <text evidence="2">The sequence shown here is derived from an EMBL/GenBank/DDBJ whole genome shotgun (WGS) entry which is preliminary data.</text>
</comment>
<evidence type="ECO:0000313" key="3">
    <source>
        <dbReference type="Proteomes" id="UP001583193"/>
    </source>
</evidence>
<name>A0ABR3WN47_9EURO</name>
<feature type="domain" description="F-box" evidence="1">
    <location>
        <begin position="13"/>
        <end position="57"/>
    </location>
</feature>
<evidence type="ECO:0000259" key="1">
    <source>
        <dbReference type="Pfam" id="PF12937"/>
    </source>
</evidence>
<keyword evidence="3" id="KW-1185">Reference proteome</keyword>